<sequence length="249" mass="27694">MQPTERRDWVLQKVKEDGKVEIDVLSEELNVSPMTIRRDLDQLEESGQVIRIHGGAVLPKPLITETPFLTKESRRMEQKKAIAKKAISYIKEGQTILLDSGTTTLELARLLRERVNITVITNDIKIAAELVDSPLKVIVTGGELQNDVGALFGPQTHQLLKTIHVDLFFLGAHAIDVKAGVTSPTFEKSLVKKLMIEAAESIWLVADSSKVNQKAFSKVIDLKDLTGFITDDEISTESKNKLSELIEII</sequence>
<evidence type="ECO:0000259" key="4">
    <source>
        <dbReference type="PROSITE" id="PS51000"/>
    </source>
</evidence>
<dbReference type="SUPFAM" id="SSF46785">
    <property type="entry name" value="Winged helix' DNA-binding domain"/>
    <property type="match status" value="1"/>
</dbReference>
<dbReference type="InterPro" id="IPR037171">
    <property type="entry name" value="NagB/RpiA_transferase-like"/>
</dbReference>
<dbReference type="RefSeq" id="WP_090870850.1">
    <property type="nucleotide sequence ID" value="NZ_FOHE01000013.1"/>
</dbReference>
<dbReference type="InterPro" id="IPR014036">
    <property type="entry name" value="DeoR-like_C"/>
</dbReference>
<dbReference type="Gene3D" id="3.40.50.1360">
    <property type="match status" value="1"/>
</dbReference>
<dbReference type="PROSITE" id="PS51000">
    <property type="entry name" value="HTH_DEOR_2"/>
    <property type="match status" value="1"/>
</dbReference>
<dbReference type="Proteomes" id="UP000198618">
    <property type="component" value="Unassembled WGS sequence"/>
</dbReference>
<gene>
    <name evidence="5" type="ORF">SAMN05216389_11339</name>
</gene>
<evidence type="ECO:0000313" key="6">
    <source>
        <dbReference type="Proteomes" id="UP000198618"/>
    </source>
</evidence>
<evidence type="ECO:0000256" key="2">
    <source>
        <dbReference type="ARBA" id="ARBA00023125"/>
    </source>
</evidence>
<dbReference type="SMART" id="SM00420">
    <property type="entry name" value="HTH_DEOR"/>
    <property type="match status" value="1"/>
</dbReference>
<dbReference type="SMART" id="SM01134">
    <property type="entry name" value="DeoRC"/>
    <property type="match status" value="1"/>
</dbReference>
<dbReference type="PANTHER" id="PTHR30363">
    <property type="entry name" value="HTH-TYPE TRANSCRIPTIONAL REGULATOR SRLR-RELATED"/>
    <property type="match status" value="1"/>
</dbReference>
<evidence type="ECO:0000256" key="3">
    <source>
        <dbReference type="ARBA" id="ARBA00023163"/>
    </source>
</evidence>
<dbReference type="GO" id="GO:0003700">
    <property type="term" value="F:DNA-binding transcription factor activity"/>
    <property type="evidence" value="ECO:0007669"/>
    <property type="project" value="InterPro"/>
</dbReference>
<dbReference type="EMBL" id="FOHE01000013">
    <property type="protein sequence ID" value="SET50987.1"/>
    <property type="molecule type" value="Genomic_DNA"/>
</dbReference>
<dbReference type="OrthoDB" id="9797223at2"/>
<reference evidence="5 6" key="1">
    <citation type="submission" date="2016-10" db="EMBL/GenBank/DDBJ databases">
        <authorList>
            <person name="de Groot N.N."/>
        </authorList>
    </citation>
    <scope>NUCLEOTIDE SEQUENCE [LARGE SCALE GENOMIC DNA]</scope>
    <source>
        <strain evidence="5 6">IBRC-M 10780</strain>
    </source>
</reference>
<name>A0A1I0EZ60_9BACI</name>
<protein>
    <submittedName>
        <fullName evidence="5">Transcriptional regulator, DeoR family</fullName>
    </submittedName>
</protein>
<evidence type="ECO:0000256" key="1">
    <source>
        <dbReference type="ARBA" id="ARBA00023015"/>
    </source>
</evidence>
<dbReference type="InterPro" id="IPR036388">
    <property type="entry name" value="WH-like_DNA-bd_sf"/>
</dbReference>
<keyword evidence="3" id="KW-0804">Transcription</keyword>
<dbReference type="Pfam" id="PF08220">
    <property type="entry name" value="HTH_DeoR"/>
    <property type="match status" value="1"/>
</dbReference>
<organism evidence="5 6">
    <name type="scientific">Oceanobacillus limi</name>
    <dbReference type="NCBI Taxonomy" id="930131"/>
    <lineage>
        <taxon>Bacteria</taxon>
        <taxon>Bacillati</taxon>
        <taxon>Bacillota</taxon>
        <taxon>Bacilli</taxon>
        <taxon>Bacillales</taxon>
        <taxon>Bacillaceae</taxon>
        <taxon>Oceanobacillus</taxon>
    </lineage>
</organism>
<proteinExistence type="predicted"/>
<dbReference type="InterPro" id="IPR001034">
    <property type="entry name" value="DeoR_HTH"/>
</dbReference>
<dbReference type="PANTHER" id="PTHR30363:SF46">
    <property type="entry name" value="LYSR FAMILY TRANSCRIPTIONAL REGULATOR"/>
    <property type="match status" value="1"/>
</dbReference>
<accession>A0A1I0EZ60</accession>
<dbReference type="PROSITE" id="PS00894">
    <property type="entry name" value="HTH_DEOR_1"/>
    <property type="match status" value="1"/>
</dbReference>
<dbReference type="InterPro" id="IPR050313">
    <property type="entry name" value="Carb_Metab_HTH_regulators"/>
</dbReference>
<dbReference type="AlphaFoldDB" id="A0A1I0EZ60"/>
<dbReference type="Gene3D" id="1.10.10.10">
    <property type="entry name" value="Winged helix-like DNA-binding domain superfamily/Winged helix DNA-binding domain"/>
    <property type="match status" value="1"/>
</dbReference>
<dbReference type="Pfam" id="PF00455">
    <property type="entry name" value="DeoRC"/>
    <property type="match status" value="1"/>
</dbReference>
<dbReference type="InterPro" id="IPR036390">
    <property type="entry name" value="WH_DNA-bd_sf"/>
</dbReference>
<dbReference type="InterPro" id="IPR018356">
    <property type="entry name" value="Tscrpt_reg_HTH_DeoR_CS"/>
</dbReference>
<keyword evidence="6" id="KW-1185">Reference proteome</keyword>
<dbReference type="SUPFAM" id="SSF100950">
    <property type="entry name" value="NagB/RpiA/CoA transferase-like"/>
    <property type="match status" value="1"/>
</dbReference>
<keyword evidence="1" id="KW-0805">Transcription regulation</keyword>
<dbReference type="PRINTS" id="PR00037">
    <property type="entry name" value="HTHLACR"/>
</dbReference>
<evidence type="ECO:0000313" key="5">
    <source>
        <dbReference type="EMBL" id="SET50987.1"/>
    </source>
</evidence>
<dbReference type="STRING" id="930131.SAMN05216389_11339"/>
<feature type="domain" description="HTH deoR-type" evidence="4">
    <location>
        <begin position="3"/>
        <end position="58"/>
    </location>
</feature>
<dbReference type="GO" id="GO:0003677">
    <property type="term" value="F:DNA binding"/>
    <property type="evidence" value="ECO:0007669"/>
    <property type="project" value="UniProtKB-KW"/>
</dbReference>
<keyword evidence="2" id="KW-0238">DNA-binding</keyword>